<dbReference type="EC" id="2.4.1.-" evidence="8"/>
<keyword evidence="5" id="KW-0812">Transmembrane</keyword>
<evidence type="ECO:0000313" key="10">
    <source>
        <dbReference type="RefSeq" id="XP_017868477.1"/>
    </source>
</evidence>
<keyword evidence="3 8" id="KW-0328">Glycosyltransferase</keyword>
<dbReference type="InterPro" id="IPR008166">
    <property type="entry name" value="Glyco_transf_92"/>
</dbReference>
<proteinExistence type="inferred from homology"/>
<sequence>MRKYQQLALLLISCFSVGVLMMYKSENNRLKYVLKYVNFFGRNDAAVLRRIQNSTTAEDEERQSKWVFTKPLPVWQVIGDSFYAYSAYWKQKELVVGGEAHVIVVGKKGAVVDFRCSFDVGGRSVQGKFRFQRDAAEGVVDDKASTFTNYNFFCQVSRNFGQPKYVSFSDATSPIKRQVKLHLRHLKPAKTAAQATTATAAAAVPAGATLTEVPVRFPATICVDLVSFDVGSRFARNVDAMVQFFLFHQALGVQHFLVYNYDELPEQVVRLLERTKMHLYSLPFNFPFLQTNGTAARIRQLLQTDCLLRNVNYASFTMLLTPNELVYPNARFAGNLGKSSLQRQLRAYDSETVRFELSTFAVCFDERKKLLIDNVHYDPELRSKVLLYRLELPAAQLLLPTAKGVELPLSSGFAHRYVECQQVGADGLHDWRTGVREELMEHITQLRNEVDLLI</sequence>
<keyword evidence="9" id="KW-1185">Reference proteome</keyword>
<evidence type="ECO:0000256" key="3">
    <source>
        <dbReference type="ARBA" id="ARBA00022676"/>
    </source>
</evidence>
<dbReference type="Proteomes" id="UP000694904">
    <property type="component" value="Chromosome 5"/>
</dbReference>
<evidence type="ECO:0000256" key="8">
    <source>
        <dbReference type="RuleBase" id="RU366017"/>
    </source>
</evidence>
<evidence type="ECO:0000313" key="9">
    <source>
        <dbReference type="Proteomes" id="UP000694904"/>
    </source>
</evidence>
<evidence type="ECO:0000256" key="2">
    <source>
        <dbReference type="ARBA" id="ARBA00007647"/>
    </source>
</evidence>
<dbReference type="GeneID" id="108617263"/>
<evidence type="ECO:0000256" key="1">
    <source>
        <dbReference type="ARBA" id="ARBA00004167"/>
    </source>
</evidence>
<organism evidence="9 10">
    <name type="scientific">Drosophila arizonae</name>
    <name type="common">Fruit fly</name>
    <dbReference type="NCBI Taxonomy" id="7263"/>
    <lineage>
        <taxon>Eukaryota</taxon>
        <taxon>Metazoa</taxon>
        <taxon>Ecdysozoa</taxon>
        <taxon>Arthropoda</taxon>
        <taxon>Hexapoda</taxon>
        <taxon>Insecta</taxon>
        <taxon>Pterygota</taxon>
        <taxon>Neoptera</taxon>
        <taxon>Endopterygota</taxon>
        <taxon>Diptera</taxon>
        <taxon>Brachycera</taxon>
        <taxon>Muscomorpha</taxon>
        <taxon>Ephydroidea</taxon>
        <taxon>Drosophilidae</taxon>
        <taxon>Drosophila</taxon>
    </lineage>
</organism>
<keyword evidence="7" id="KW-0472">Membrane</keyword>
<name>A0ABM1PMP1_DROAR</name>
<keyword evidence="6" id="KW-1133">Transmembrane helix</keyword>
<reference evidence="9" key="1">
    <citation type="journal article" date="1997" name="Nucleic Acids Res.">
        <title>tRNAscan-SE: a program for improved detection of transfer RNA genes in genomic sequence.</title>
        <authorList>
            <person name="Lowe T.M."/>
            <person name="Eddy S.R."/>
        </authorList>
    </citation>
    <scope>NUCLEOTIDE SEQUENCE [LARGE SCALE GENOMIC DNA]</scope>
</reference>
<evidence type="ECO:0000256" key="6">
    <source>
        <dbReference type="ARBA" id="ARBA00022989"/>
    </source>
</evidence>
<reference evidence="10" key="3">
    <citation type="submission" date="2025-08" db="UniProtKB">
        <authorList>
            <consortium name="RefSeq"/>
        </authorList>
    </citation>
    <scope>IDENTIFICATION</scope>
    <source>
        <tissue evidence="10">Whole organism</tissue>
    </source>
</reference>
<dbReference type="Pfam" id="PF01697">
    <property type="entry name" value="Glyco_transf_92"/>
    <property type="match status" value="1"/>
</dbReference>
<comment type="subcellular location">
    <subcellularLocation>
        <location evidence="1">Membrane</location>
        <topology evidence="1">Single-pass membrane protein</topology>
    </subcellularLocation>
</comment>
<reference evidence="9" key="2">
    <citation type="journal article" date="2016" name="G3 (Bethesda)">
        <title>Genome Evolution in Three Species of Cactophilic Drosophila.</title>
        <authorList>
            <person name="Sanchez-Flores A."/>
            <person name="Penazola F."/>
            <person name="Carpinteyro-Ponce J."/>
            <person name="Nazario-Yepiz N."/>
            <person name="Abreu-Goodger C."/>
            <person name="Machado C.A."/>
            <person name="Markow T.A."/>
        </authorList>
    </citation>
    <scope>NUCLEOTIDE SEQUENCE [LARGE SCALE GENOMIC DNA]</scope>
</reference>
<comment type="similarity">
    <text evidence="2 8">Belongs to the glycosyltransferase 92 family.</text>
</comment>
<accession>A0ABM1PMP1</accession>
<evidence type="ECO:0000256" key="4">
    <source>
        <dbReference type="ARBA" id="ARBA00022679"/>
    </source>
</evidence>
<dbReference type="RefSeq" id="XP_017868477.1">
    <property type="nucleotide sequence ID" value="XM_018012988.1"/>
</dbReference>
<keyword evidence="4 8" id="KW-0808">Transferase</keyword>
<dbReference type="PANTHER" id="PTHR21461">
    <property type="entry name" value="GLYCOSYLTRANSFERASE FAMILY 92 PROTEIN"/>
    <property type="match status" value="1"/>
</dbReference>
<gene>
    <name evidence="10" type="primary">LOC108617263</name>
</gene>
<evidence type="ECO:0000256" key="5">
    <source>
        <dbReference type="ARBA" id="ARBA00022692"/>
    </source>
</evidence>
<dbReference type="PANTHER" id="PTHR21461:SF87">
    <property type="entry name" value="GH12965P"/>
    <property type="match status" value="1"/>
</dbReference>
<evidence type="ECO:0000256" key="7">
    <source>
        <dbReference type="ARBA" id="ARBA00023136"/>
    </source>
</evidence>
<protein>
    <recommendedName>
        <fullName evidence="8">Glycosyltransferase family 92 protein</fullName>
        <ecNumber evidence="8">2.4.1.-</ecNumber>
    </recommendedName>
</protein>